<dbReference type="Proteomes" id="UP000320643">
    <property type="component" value="Unassembled WGS sequence"/>
</dbReference>
<reference evidence="2 3" key="1">
    <citation type="submission" date="2019-07" db="EMBL/GenBank/DDBJ databases">
        <title>Flavobacterium sp. nov., isolated from glacier ice.</title>
        <authorList>
            <person name="Liu Q."/>
            <person name="Xin Y.-H."/>
        </authorList>
    </citation>
    <scope>NUCLEOTIDE SEQUENCE [LARGE SCALE GENOMIC DNA]</scope>
    <source>
        <strain evidence="2 3">ZT4R6</strain>
    </source>
</reference>
<keyword evidence="3" id="KW-1185">Reference proteome</keyword>
<dbReference type="OrthoDB" id="1260929at2"/>
<dbReference type="PROSITE" id="PS51257">
    <property type="entry name" value="PROKAR_LIPOPROTEIN"/>
    <property type="match status" value="1"/>
</dbReference>
<dbReference type="EMBL" id="VJVZ01000001">
    <property type="protein sequence ID" value="TRW27355.1"/>
    <property type="molecule type" value="Genomic_DNA"/>
</dbReference>
<name>A0A552VA52_9FLAO</name>
<accession>A0A552VA52</accession>
<evidence type="ECO:0000313" key="2">
    <source>
        <dbReference type="EMBL" id="TRW27355.1"/>
    </source>
</evidence>
<dbReference type="AlphaFoldDB" id="A0A552VA52"/>
<proteinExistence type="predicted"/>
<organism evidence="2 3">
    <name type="scientific">Flavobacterium zepuense</name>
    <dbReference type="NCBI Taxonomy" id="2593302"/>
    <lineage>
        <taxon>Bacteria</taxon>
        <taxon>Pseudomonadati</taxon>
        <taxon>Bacteroidota</taxon>
        <taxon>Flavobacteriia</taxon>
        <taxon>Flavobacteriales</taxon>
        <taxon>Flavobacteriaceae</taxon>
        <taxon>Flavobacterium</taxon>
    </lineage>
</organism>
<dbReference type="RefSeq" id="WP_143371581.1">
    <property type="nucleotide sequence ID" value="NZ_VJVZ01000001.1"/>
</dbReference>
<evidence type="ECO:0000256" key="1">
    <source>
        <dbReference type="SAM" id="SignalP"/>
    </source>
</evidence>
<feature type="signal peptide" evidence="1">
    <location>
        <begin position="1"/>
        <end position="21"/>
    </location>
</feature>
<gene>
    <name evidence="2" type="ORF">FMM05_01570</name>
</gene>
<protein>
    <recommendedName>
        <fullName evidence="4">Lipoprotein</fullName>
    </recommendedName>
</protein>
<comment type="caution">
    <text evidence="2">The sequence shown here is derived from an EMBL/GenBank/DDBJ whole genome shotgun (WGS) entry which is preliminary data.</text>
</comment>
<evidence type="ECO:0008006" key="4">
    <source>
        <dbReference type="Google" id="ProtNLM"/>
    </source>
</evidence>
<sequence>MKNTMLSLGMAALLFAACAEKKDANATEGDVAVDTTANEVVADTVQDAAVATDTVTDGAKITVEGKVTEINRGKDGYSAKMQTAEGKFYTATISIPNMTDPKQYRSVAVGDVINVIGELHDEIIVVRELKN</sequence>
<keyword evidence="1" id="KW-0732">Signal</keyword>
<feature type="chain" id="PRO_5022097894" description="Lipoprotein" evidence="1">
    <location>
        <begin position="22"/>
        <end position="131"/>
    </location>
</feature>
<evidence type="ECO:0000313" key="3">
    <source>
        <dbReference type="Proteomes" id="UP000320643"/>
    </source>
</evidence>